<evidence type="ECO:0000313" key="4">
    <source>
        <dbReference type="EMBL" id="HHS29741.1"/>
    </source>
</evidence>
<comment type="caution">
    <text evidence="4">The sequence shown here is derived from an EMBL/GenBank/DDBJ whole genome shotgun (WGS) entry which is preliminary data.</text>
</comment>
<name>A0A7V6DQ14_9BACT</name>
<accession>A0A7V6DQ14</accession>
<dbReference type="GO" id="GO:0016747">
    <property type="term" value="F:acyltransferase activity, transferring groups other than amino-acyl groups"/>
    <property type="evidence" value="ECO:0007669"/>
    <property type="project" value="InterPro"/>
</dbReference>
<dbReference type="InterPro" id="IPR016181">
    <property type="entry name" value="Acyl_CoA_acyltransferase"/>
</dbReference>
<organism evidence="4">
    <name type="scientific">Desulfobacca acetoxidans</name>
    <dbReference type="NCBI Taxonomy" id="60893"/>
    <lineage>
        <taxon>Bacteria</taxon>
        <taxon>Pseudomonadati</taxon>
        <taxon>Thermodesulfobacteriota</taxon>
        <taxon>Desulfobaccia</taxon>
        <taxon>Desulfobaccales</taxon>
        <taxon>Desulfobaccaceae</taxon>
        <taxon>Desulfobacca</taxon>
    </lineage>
</organism>
<dbReference type="InterPro" id="IPR000182">
    <property type="entry name" value="GNAT_dom"/>
</dbReference>
<dbReference type="Pfam" id="PF00583">
    <property type="entry name" value="Acetyltransf_1"/>
    <property type="match status" value="1"/>
</dbReference>
<dbReference type="EMBL" id="DTGR01000137">
    <property type="protein sequence ID" value="HHS29741.1"/>
    <property type="molecule type" value="Genomic_DNA"/>
</dbReference>
<gene>
    <name evidence="4" type="ORF">ENV52_08585</name>
</gene>
<sequence length="164" mass="18599">MPSRRCTMPLILAEPAREIGVGLRKALLRDLPQILEIEHLTFGKQWDYYQFRASLEDIFLVAVDPQSANIVGFLIACCCEVAQRGLILRIAVHPDFQGQGIATQLIEKTFEELKKKGLKEVELDVDILKAGAQHLYEKLGFKVVEVISPDLDSDDSFYIMRRPL</sequence>
<keyword evidence="1 4" id="KW-0808">Transferase</keyword>
<protein>
    <submittedName>
        <fullName evidence="4">N-acetyltransferase</fullName>
    </submittedName>
</protein>
<dbReference type="PROSITE" id="PS51186">
    <property type="entry name" value="GNAT"/>
    <property type="match status" value="1"/>
</dbReference>
<evidence type="ECO:0000256" key="1">
    <source>
        <dbReference type="ARBA" id="ARBA00022679"/>
    </source>
</evidence>
<evidence type="ECO:0000259" key="3">
    <source>
        <dbReference type="PROSITE" id="PS51186"/>
    </source>
</evidence>
<dbReference type="Gene3D" id="3.40.630.30">
    <property type="match status" value="1"/>
</dbReference>
<dbReference type="InterPro" id="IPR050680">
    <property type="entry name" value="YpeA/RimI_acetyltransf"/>
</dbReference>
<dbReference type="SUPFAM" id="SSF55729">
    <property type="entry name" value="Acyl-CoA N-acyltransferases (Nat)"/>
    <property type="match status" value="1"/>
</dbReference>
<keyword evidence="2" id="KW-0012">Acyltransferase</keyword>
<reference evidence="4" key="1">
    <citation type="journal article" date="2020" name="mSystems">
        <title>Genome- and Community-Level Interaction Insights into Carbon Utilization and Element Cycling Functions of Hydrothermarchaeota in Hydrothermal Sediment.</title>
        <authorList>
            <person name="Zhou Z."/>
            <person name="Liu Y."/>
            <person name="Xu W."/>
            <person name="Pan J."/>
            <person name="Luo Z.H."/>
            <person name="Li M."/>
        </authorList>
    </citation>
    <scope>NUCLEOTIDE SEQUENCE [LARGE SCALE GENOMIC DNA]</scope>
    <source>
        <strain evidence="4">SpSt-767</strain>
    </source>
</reference>
<evidence type="ECO:0000256" key="2">
    <source>
        <dbReference type="ARBA" id="ARBA00023315"/>
    </source>
</evidence>
<feature type="domain" description="N-acetyltransferase" evidence="3">
    <location>
        <begin position="21"/>
        <end position="164"/>
    </location>
</feature>
<dbReference type="CDD" id="cd04301">
    <property type="entry name" value="NAT_SF"/>
    <property type="match status" value="1"/>
</dbReference>
<dbReference type="AlphaFoldDB" id="A0A7V6DQ14"/>
<dbReference type="PANTHER" id="PTHR43420">
    <property type="entry name" value="ACETYLTRANSFERASE"/>
    <property type="match status" value="1"/>
</dbReference>
<proteinExistence type="predicted"/>